<keyword evidence="1" id="KW-1133">Transmembrane helix</keyword>
<dbReference type="EMBL" id="UHAI01000002">
    <property type="protein sequence ID" value="SUK16967.1"/>
    <property type="molecule type" value="Genomic_DNA"/>
</dbReference>
<evidence type="ECO:0000313" key="7">
    <source>
        <dbReference type="EMBL" id="VDY47842.1"/>
    </source>
</evidence>
<feature type="domain" description="DUF3899" evidence="2">
    <location>
        <begin position="32"/>
        <end position="120"/>
    </location>
</feature>
<evidence type="ECO:0000313" key="6">
    <source>
        <dbReference type="EMBL" id="SUK16967.1"/>
    </source>
</evidence>
<dbReference type="EMBL" id="UELG01000028">
    <property type="protein sequence ID" value="SRZ68110.1"/>
    <property type="molecule type" value="Genomic_DNA"/>
</dbReference>
<evidence type="ECO:0000259" key="2">
    <source>
        <dbReference type="Pfam" id="PF13038"/>
    </source>
</evidence>
<evidence type="ECO:0000313" key="5">
    <source>
        <dbReference type="EMBL" id="SRZ68110.1"/>
    </source>
</evidence>
<evidence type="ECO:0000256" key="1">
    <source>
        <dbReference type="SAM" id="Phobius"/>
    </source>
</evidence>
<dbReference type="RefSeq" id="WP_000915161.1">
    <property type="nucleotide sequence ID" value="NZ_AP014942.1"/>
</dbReference>
<name>A0A0D1H1U6_STAAU</name>
<dbReference type="Pfam" id="PF13038">
    <property type="entry name" value="DUF3899"/>
    <property type="match status" value="1"/>
</dbReference>
<dbReference type="EMBL" id="UAUX01000004">
    <property type="protein sequence ID" value="SPZ97296.1"/>
    <property type="molecule type" value="Genomic_DNA"/>
</dbReference>
<dbReference type="InterPro" id="IPR025007">
    <property type="entry name" value="DUF3899"/>
</dbReference>
<dbReference type="Proteomes" id="UP000254224">
    <property type="component" value="Unassembled WGS sequence"/>
</dbReference>
<accession>A0A0D1H1U6</accession>
<evidence type="ECO:0000313" key="8">
    <source>
        <dbReference type="Proteomes" id="UP000032274"/>
    </source>
</evidence>
<organism evidence="6 11">
    <name type="scientific">Staphylococcus aureus</name>
    <dbReference type="NCBI Taxonomy" id="1280"/>
    <lineage>
        <taxon>Bacteria</taxon>
        <taxon>Bacillati</taxon>
        <taxon>Bacillota</taxon>
        <taxon>Bacilli</taxon>
        <taxon>Bacillales</taxon>
        <taxon>Staphylococcaceae</taxon>
        <taxon>Staphylococcus</taxon>
    </lineage>
</organism>
<keyword evidence="1" id="KW-0472">Membrane</keyword>
<dbReference type="Proteomes" id="UP000249913">
    <property type="component" value="Unassembled WGS sequence"/>
</dbReference>
<feature type="transmembrane region" description="Helical" evidence="1">
    <location>
        <begin position="6"/>
        <end position="23"/>
    </location>
</feature>
<feature type="transmembrane region" description="Helical" evidence="1">
    <location>
        <begin position="30"/>
        <end position="51"/>
    </location>
</feature>
<dbReference type="AlphaFoldDB" id="A0A0D1H1U6"/>
<evidence type="ECO:0000313" key="4">
    <source>
        <dbReference type="EMBL" id="SPZ97296.1"/>
    </source>
</evidence>
<proteinExistence type="predicted"/>
<evidence type="ECO:0000313" key="3">
    <source>
        <dbReference type="EMBL" id="KIT96456.1"/>
    </source>
</evidence>
<gene>
    <name evidence="4" type="ORF">NCTC7878_00688</name>
    <name evidence="6" type="ORF">NCTC7972_00982</name>
    <name evidence="7" type="ORF">NCTC8317_00883</name>
    <name evidence="3" type="ORF">QU38_11540</name>
    <name evidence="5" type="ORF">SAMEA1531725_02745</name>
</gene>
<dbReference type="Proteomes" id="UP000032274">
    <property type="component" value="Unassembled WGS sequence"/>
</dbReference>
<dbReference type="EMBL" id="LR133917">
    <property type="protein sequence ID" value="VDY47842.1"/>
    <property type="molecule type" value="Genomic_DNA"/>
</dbReference>
<evidence type="ECO:0000313" key="11">
    <source>
        <dbReference type="Proteomes" id="UP000254224"/>
    </source>
</evidence>
<keyword evidence="1" id="KW-0812">Transmembrane</keyword>
<evidence type="ECO:0000313" key="9">
    <source>
        <dbReference type="Proteomes" id="UP000249913"/>
    </source>
</evidence>
<dbReference type="EMBL" id="JXIG01000628">
    <property type="protein sequence ID" value="KIT96456.1"/>
    <property type="molecule type" value="Genomic_DNA"/>
</dbReference>
<feature type="transmembrane region" description="Helical" evidence="1">
    <location>
        <begin position="100"/>
        <end position="122"/>
    </location>
</feature>
<dbReference type="Proteomes" id="UP000280323">
    <property type="component" value="Chromosome"/>
</dbReference>
<reference evidence="7" key="3">
    <citation type="submission" date="2018-12" db="EMBL/GenBank/DDBJ databases">
        <authorList>
            <consortium name="Pathogen Informatics"/>
        </authorList>
    </citation>
    <scope>NUCLEOTIDE SEQUENCE</scope>
    <source>
        <strain evidence="7">NCTC8317</strain>
    </source>
</reference>
<protein>
    <submittedName>
        <fullName evidence="6">Membrane protein</fullName>
    </submittedName>
</protein>
<dbReference type="Proteomes" id="UP000250286">
    <property type="component" value="Unassembled WGS sequence"/>
</dbReference>
<reference evidence="9 10" key="2">
    <citation type="submission" date="2018-06" db="EMBL/GenBank/DDBJ databases">
        <authorList>
            <consortium name="Pathogen Informatics"/>
            <person name="Doyle S."/>
        </authorList>
    </citation>
    <scope>NUCLEOTIDE SEQUENCE [LARGE SCALE GENOMIC DNA]</scope>
    <source>
        <strain evidence="5 10">EOE173</strain>
        <strain evidence="4 9">NCTC7878</strain>
        <strain evidence="6 11">NCTC7972</strain>
    </source>
</reference>
<reference evidence="3 8" key="1">
    <citation type="submission" date="2015-01" db="EMBL/GenBank/DDBJ databases">
        <title>Characterization of Swiss Staphylococcus aureus strains involved in food poisoning.</title>
        <authorList>
            <person name="Crovadore J."/>
            <person name="Chablais R."/>
            <person name="Tonacini J."/>
            <person name="Schnyder B."/>
            <person name="Lefort F."/>
        </authorList>
    </citation>
    <scope>NUCLEOTIDE SEQUENCE [LARGE SCALE GENOMIC DNA]</scope>
    <source>
        <strain evidence="3 8">SA-120</strain>
    </source>
</reference>
<accession>A0A145K7K0</accession>
<sequence length="123" mass="14506">MLKKWLGMALITPMLTFIIWVFNSHTIITYLNILFYVSLIIFISIFLILLVQEGIFDATSYGFRRLKYQMSSSKKKKSISDDPFFNPQEVKKEHYFVSTWIIPLLLINILYFIMTIVLSLILV</sequence>
<evidence type="ECO:0000313" key="10">
    <source>
        <dbReference type="Proteomes" id="UP000250286"/>
    </source>
</evidence>